<proteinExistence type="predicted"/>
<feature type="domain" description="Radical SAM core" evidence="6">
    <location>
        <begin position="14"/>
        <end position="248"/>
    </location>
</feature>
<keyword evidence="5" id="KW-0411">Iron-sulfur</keyword>
<reference evidence="8" key="1">
    <citation type="submission" date="2017-04" db="EMBL/GenBank/DDBJ databases">
        <title>Finegoldia magna isolated from orthopedic joint implant-associated infections.</title>
        <authorList>
            <person name="Bjorklund S."/>
            <person name="Bruggemann H."/>
            <person name="Jensen A."/>
            <person name="Hellmark B."/>
            <person name="Soderquist B."/>
        </authorList>
    </citation>
    <scope>NUCLEOTIDE SEQUENCE [LARGE SCALE GENOMIC DNA]</scope>
    <source>
        <strain evidence="8">CCUG 54800</strain>
    </source>
</reference>
<dbReference type="AlphaFoldDB" id="A0A233VA15"/>
<sequence>MIDGFYDRYMYTPMPEMHNEMIPVTVGCSYGKCIYCDLNVGKKFKVFDIEDVKKYIRDRKDFYEDKRFTPKKFTLLEGNALCLKNDYLTEILKEIKKNFPNMKYVSCFSRSDDILRKTDEELMELKNLGLDRICVGIESGSDWVLSYHKKGVTSQEQLKALHRLDNLGIKYSVYIMLGLGGEAHSREHIMKTAEFLNKVNPFEIVVVNLVLFKNAKLVENVRNHDFKRVSIRQQIIEEIMLVENLNIRCVYNGTHKTKAVAVTSVIPDKKDEIIAVLKQRLEDDDKEMNKKERKKWDRWDEG</sequence>
<name>A0A233VA15_FINMA</name>
<dbReference type="EMBL" id="NDYC01000003">
    <property type="protein sequence ID" value="OXZ29249.1"/>
    <property type="molecule type" value="Genomic_DNA"/>
</dbReference>
<dbReference type="InterPro" id="IPR051198">
    <property type="entry name" value="BchE-like"/>
</dbReference>
<evidence type="ECO:0000256" key="4">
    <source>
        <dbReference type="ARBA" id="ARBA00023004"/>
    </source>
</evidence>
<dbReference type="RefSeq" id="WP_094205019.1">
    <property type="nucleotide sequence ID" value="NZ_NDYC01000003.1"/>
</dbReference>
<evidence type="ECO:0000256" key="1">
    <source>
        <dbReference type="ARBA" id="ARBA00001966"/>
    </source>
</evidence>
<evidence type="ECO:0000313" key="7">
    <source>
        <dbReference type="EMBL" id="OXZ29249.1"/>
    </source>
</evidence>
<dbReference type="SFLD" id="SFLDS00029">
    <property type="entry name" value="Radical_SAM"/>
    <property type="match status" value="1"/>
</dbReference>
<dbReference type="SFLD" id="SFLDG01082">
    <property type="entry name" value="B12-binding_domain_containing"/>
    <property type="match status" value="1"/>
</dbReference>
<evidence type="ECO:0000259" key="6">
    <source>
        <dbReference type="PROSITE" id="PS51918"/>
    </source>
</evidence>
<accession>A0A233VA15</accession>
<organism evidence="7 8">
    <name type="scientific">Finegoldia magna</name>
    <name type="common">Peptostreptococcus magnus</name>
    <dbReference type="NCBI Taxonomy" id="1260"/>
    <lineage>
        <taxon>Bacteria</taxon>
        <taxon>Bacillati</taxon>
        <taxon>Bacillota</taxon>
        <taxon>Tissierellia</taxon>
        <taxon>Tissierellales</taxon>
        <taxon>Peptoniphilaceae</taxon>
        <taxon>Finegoldia</taxon>
    </lineage>
</organism>
<dbReference type="SMART" id="SM00729">
    <property type="entry name" value="Elp3"/>
    <property type="match status" value="1"/>
</dbReference>
<gene>
    <name evidence="7" type="ORF">B9N49_00150</name>
</gene>
<dbReference type="GO" id="GO:0046872">
    <property type="term" value="F:metal ion binding"/>
    <property type="evidence" value="ECO:0007669"/>
    <property type="project" value="UniProtKB-KW"/>
</dbReference>
<dbReference type="SUPFAM" id="SSF102114">
    <property type="entry name" value="Radical SAM enzymes"/>
    <property type="match status" value="1"/>
</dbReference>
<dbReference type="CDD" id="cd01335">
    <property type="entry name" value="Radical_SAM"/>
    <property type="match status" value="1"/>
</dbReference>
<dbReference type="GO" id="GO:0003824">
    <property type="term" value="F:catalytic activity"/>
    <property type="evidence" value="ECO:0007669"/>
    <property type="project" value="InterPro"/>
</dbReference>
<dbReference type="PANTHER" id="PTHR43409:SF4">
    <property type="entry name" value="RADICAL SAM SUPERFAMILY PROTEIN"/>
    <property type="match status" value="1"/>
</dbReference>
<evidence type="ECO:0000256" key="5">
    <source>
        <dbReference type="ARBA" id="ARBA00023014"/>
    </source>
</evidence>
<keyword evidence="3" id="KW-0479">Metal-binding</keyword>
<comment type="cofactor">
    <cofactor evidence="1">
        <name>[4Fe-4S] cluster</name>
        <dbReference type="ChEBI" id="CHEBI:49883"/>
    </cofactor>
</comment>
<dbReference type="InterPro" id="IPR007197">
    <property type="entry name" value="rSAM"/>
</dbReference>
<evidence type="ECO:0000256" key="2">
    <source>
        <dbReference type="ARBA" id="ARBA00022691"/>
    </source>
</evidence>
<dbReference type="Pfam" id="PF04055">
    <property type="entry name" value="Radical_SAM"/>
    <property type="match status" value="1"/>
</dbReference>
<dbReference type="InterPro" id="IPR006638">
    <property type="entry name" value="Elp3/MiaA/NifB-like_rSAM"/>
</dbReference>
<dbReference type="PROSITE" id="PS51918">
    <property type="entry name" value="RADICAL_SAM"/>
    <property type="match status" value="1"/>
</dbReference>
<comment type="caution">
    <text evidence="7">The sequence shown here is derived from an EMBL/GenBank/DDBJ whole genome shotgun (WGS) entry which is preliminary data.</text>
</comment>
<dbReference type="Proteomes" id="UP000215413">
    <property type="component" value="Unassembled WGS sequence"/>
</dbReference>
<dbReference type="InterPro" id="IPR058240">
    <property type="entry name" value="rSAM_sf"/>
</dbReference>
<dbReference type="InterPro" id="IPR013785">
    <property type="entry name" value="Aldolase_TIM"/>
</dbReference>
<dbReference type="PANTHER" id="PTHR43409">
    <property type="entry name" value="ANAEROBIC MAGNESIUM-PROTOPORPHYRIN IX MONOMETHYL ESTER CYCLASE-RELATED"/>
    <property type="match status" value="1"/>
</dbReference>
<keyword evidence="4" id="KW-0408">Iron</keyword>
<evidence type="ECO:0000256" key="3">
    <source>
        <dbReference type="ARBA" id="ARBA00022723"/>
    </source>
</evidence>
<dbReference type="Gene3D" id="3.20.20.70">
    <property type="entry name" value="Aldolase class I"/>
    <property type="match status" value="1"/>
</dbReference>
<evidence type="ECO:0000313" key="8">
    <source>
        <dbReference type="Proteomes" id="UP000215413"/>
    </source>
</evidence>
<dbReference type="GO" id="GO:0051536">
    <property type="term" value="F:iron-sulfur cluster binding"/>
    <property type="evidence" value="ECO:0007669"/>
    <property type="project" value="UniProtKB-KW"/>
</dbReference>
<protein>
    <submittedName>
        <fullName evidence="7">Coproporphyrinogen III oxidase</fullName>
    </submittedName>
</protein>
<dbReference type="SFLD" id="SFLDG01095">
    <property type="entry name" value="Uncharacterised_Radical_SAM_Su"/>
    <property type="match status" value="1"/>
</dbReference>
<keyword evidence="2" id="KW-0949">S-adenosyl-L-methionine</keyword>